<sequence length="747" mass="74764">MRSTIIILLAVCSNLIEAGPVRHHGRFAQRDLNPQFTNASAVITTSDALQTPTPISISSTSTKPAIDALASSSAPLSQAPTILAQSQLASTSPVGDGSIAVTPLSTNTAKAATSTAAMESLPQSTPSFVAPPVIGNDAVVSQMSGSQTSSGLLKTATNIASNVQASSSGTLSTQRTSASAAVSSASSQAAVVQIPAKNTFEFSPVTTTSSAPKPSSTIQYPNAQEGNTAMASGFNQIYKTLQMTSSCDASDNNQAFACISGEIAQCQSDGTYVLKSCPMGQSCYALPLTGKTGVSVECAVPSDAAAKLAAEPSSASPNTMAASQAPSTIQQPATSPNAKSVSHLAPTIESPSSGSQAVSGTPSPESQPTVSRQGVGLVAGGINTPPTDAPPSSTLQQLTMSMQGPGLVAGGINTPPMSAMQQQAQTAAPSPSAAAEKQSQLNSVASQTAATFSIASAAKQSQTQVVISQGGAPTPTASQSPDAHGVEQSSSQAASEASATRRTVAPTRTSQTPNLNPIAQPSSQSTSETSPTFQPVAATSQSVAPTTASQNDNNQPHNQSTSPKSASQISPAPQPSQNTNATPADQSPPKITTSAEASPTAGGVGGFIFTPMDQQPPASSTPEPHEQHQPKSADTSAPTSTPQAPAQAHELPAAAKDTQPSPAAQSNQDSPHAAQTPAPAPSAQGGQFSIIPMGPGNSNNNNDNKPPSSVNAATNEKLVVNPGGSAPIHITVTTTVTTTAYTAAPSA</sequence>
<protein>
    <recommendedName>
        <fullName evidence="5">Carbohydrate-binding module family 19 domain-containing protein</fullName>
    </recommendedName>
</protein>
<feature type="signal peptide" evidence="2">
    <location>
        <begin position="1"/>
        <end position="18"/>
    </location>
</feature>
<reference evidence="3 4" key="1">
    <citation type="submission" date="2024-09" db="EMBL/GenBank/DDBJ databases">
        <title>Rethinking Asexuality: The Enigmatic Case of Functional Sexual Genes in Lepraria (Stereocaulaceae).</title>
        <authorList>
            <person name="Doellman M."/>
            <person name="Sun Y."/>
            <person name="Barcenas-Pena A."/>
            <person name="Lumbsch H.T."/>
            <person name="Grewe F."/>
        </authorList>
    </citation>
    <scope>NUCLEOTIDE SEQUENCE [LARGE SCALE GENOMIC DNA]</scope>
    <source>
        <strain evidence="3 4">Mercado 3170</strain>
    </source>
</reference>
<evidence type="ECO:0000256" key="1">
    <source>
        <dbReference type="SAM" id="MobiDB-lite"/>
    </source>
</evidence>
<feature type="compositionally biased region" description="Polar residues" evidence="1">
    <location>
        <begin position="349"/>
        <end position="372"/>
    </location>
</feature>
<feature type="compositionally biased region" description="Polar residues" evidence="1">
    <location>
        <begin position="612"/>
        <end position="622"/>
    </location>
</feature>
<evidence type="ECO:0000313" key="3">
    <source>
        <dbReference type="EMBL" id="KAL2045163.1"/>
    </source>
</evidence>
<feature type="compositionally biased region" description="Low complexity" evidence="1">
    <location>
        <begin position="520"/>
        <end position="535"/>
    </location>
</feature>
<accession>A0ABR4AHB1</accession>
<feature type="compositionally biased region" description="Polar residues" evidence="1">
    <location>
        <begin position="578"/>
        <end position="597"/>
    </location>
</feature>
<feature type="compositionally biased region" description="Low complexity" evidence="1">
    <location>
        <begin position="414"/>
        <end position="435"/>
    </location>
</feature>
<feature type="compositionally biased region" description="Low complexity" evidence="1">
    <location>
        <begin position="632"/>
        <end position="655"/>
    </location>
</feature>
<feature type="compositionally biased region" description="Low complexity" evidence="1">
    <location>
        <begin position="695"/>
        <end position="711"/>
    </location>
</feature>
<name>A0ABR4AHB1_9LECA</name>
<feature type="region of interest" description="Disordered" evidence="1">
    <location>
        <begin position="465"/>
        <end position="728"/>
    </location>
</feature>
<feature type="compositionally biased region" description="Polar residues" evidence="1">
    <location>
        <begin position="537"/>
        <end position="561"/>
    </location>
</feature>
<evidence type="ECO:0008006" key="5">
    <source>
        <dbReference type="Google" id="ProtNLM"/>
    </source>
</evidence>
<comment type="caution">
    <text evidence="3">The sequence shown here is derived from an EMBL/GenBank/DDBJ whole genome shotgun (WGS) entry which is preliminary data.</text>
</comment>
<dbReference type="EMBL" id="JBEFKJ010000007">
    <property type="protein sequence ID" value="KAL2045163.1"/>
    <property type="molecule type" value="Genomic_DNA"/>
</dbReference>
<organism evidence="3 4">
    <name type="scientific">Stereocaulon virgatum</name>
    <dbReference type="NCBI Taxonomy" id="373712"/>
    <lineage>
        <taxon>Eukaryota</taxon>
        <taxon>Fungi</taxon>
        <taxon>Dikarya</taxon>
        <taxon>Ascomycota</taxon>
        <taxon>Pezizomycotina</taxon>
        <taxon>Lecanoromycetes</taxon>
        <taxon>OSLEUM clade</taxon>
        <taxon>Lecanoromycetidae</taxon>
        <taxon>Lecanorales</taxon>
        <taxon>Lecanorineae</taxon>
        <taxon>Stereocaulaceae</taxon>
        <taxon>Stereocaulon</taxon>
    </lineage>
</organism>
<keyword evidence="4" id="KW-1185">Reference proteome</keyword>
<keyword evidence="2" id="KW-0732">Signal</keyword>
<gene>
    <name evidence="3" type="ORF">N7G274_002244</name>
</gene>
<evidence type="ECO:0000256" key="2">
    <source>
        <dbReference type="SAM" id="SignalP"/>
    </source>
</evidence>
<feature type="compositionally biased region" description="Polar residues" evidence="1">
    <location>
        <begin position="384"/>
        <end position="402"/>
    </location>
</feature>
<feature type="compositionally biased region" description="Polar residues" evidence="1">
    <location>
        <begin position="658"/>
        <end position="669"/>
    </location>
</feature>
<feature type="compositionally biased region" description="Polar residues" evidence="1">
    <location>
        <begin position="506"/>
        <end position="519"/>
    </location>
</feature>
<feature type="chain" id="PRO_5047011839" description="Carbohydrate-binding module family 19 domain-containing protein" evidence="2">
    <location>
        <begin position="19"/>
        <end position="747"/>
    </location>
</feature>
<feature type="compositionally biased region" description="Polar residues" evidence="1">
    <location>
        <begin position="318"/>
        <end position="340"/>
    </location>
</feature>
<feature type="region of interest" description="Disordered" evidence="1">
    <location>
        <begin position="310"/>
        <end position="440"/>
    </location>
</feature>
<feature type="compositionally biased region" description="Low complexity" evidence="1">
    <location>
        <begin position="486"/>
        <end position="505"/>
    </location>
</feature>
<dbReference type="Proteomes" id="UP001590950">
    <property type="component" value="Unassembled WGS sequence"/>
</dbReference>
<feature type="compositionally biased region" description="Low complexity" evidence="1">
    <location>
        <begin position="670"/>
        <end position="684"/>
    </location>
</feature>
<evidence type="ECO:0000313" key="4">
    <source>
        <dbReference type="Proteomes" id="UP001590950"/>
    </source>
</evidence>
<proteinExistence type="predicted"/>
<feature type="compositionally biased region" description="Low complexity" evidence="1">
    <location>
        <begin position="562"/>
        <end position="577"/>
    </location>
</feature>